<keyword evidence="4" id="KW-1185">Reference proteome</keyword>
<gene>
    <name evidence="3" type="ORF">EX30DRAFT_367074</name>
</gene>
<organism evidence="3 4">
    <name type="scientific">Ascodesmis nigricans</name>
    <dbReference type="NCBI Taxonomy" id="341454"/>
    <lineage>
        <taxon>Eukaryota</taxon>
        <taxon>Fungi</taxon>
        <taxon>Dikarya</taxon>
        <taxon>Ascomycota</taxon>
        <taxon>Pezizomycotina</taxon>
        <taxon>Pezizomycetes</taxon>
        <taxon>Pezizales</taxon>
        <taxon>Ascodesmidaceae</taxon>
        <taxon>Ascodesmis</taxon>
    </lineage>
</organism>
<evidence type="ECO:0000313" key="3">
    <source>
        <dbReference type="EMBL" id="TGZ76926.1"/>
    </source>
</evidence>
<evidence type="ECO:0000256" key="1">
    <source>
        <dbReference type="SAM" id="MobiDB-lite"/>
    </source>
</evidence>
<evidence type="ECO:0000313" key="4">
    <source>
        <dbReference type="Proteomes" id="UP000298138"/>
    </source>
</evidence>
<dbReference type="Proteomes" id="UP000298138">
    <property type="component" value="Unassembled WGS sequence"/>
</dbReference>
<accession>A0A4S2MJ15</accession>
<feature type="compositionally biased region" description="Polar residues" evidence="1">
    <location>
        <begin position="191"/>
        <end position="207"/>
    </location>
</feature>
<keyword evidence="2" id="KW-0732">Signal</keyword>
<dbReference type="EMBL" id="ML220163">
    <property type="protein sequence ID" value="TGZ76926.1"/>
    <property type="molecule type" value="Genomic_DNA"/>
</dbReference>
<evidence type="ECO:0000256" key="2">
    <source>
        <dbReference type="SAM" id="SignalP"/>
    </source>
</evidence>
<dbReference type="AlphaFoldDB" id="A0A4S2MJ15"/>
<feature type="region of interest" description="Disordered" evidence="1">
    <location>
        <begin position="49"/>
        <end position="207"/>
    </location>
</feature>
<name>A0A4S2MJ15_9PEZI</name>
<proteinExistence type="predicted"/>
<feature type="compositionally biased region" description="Low complexity" evidence="1">
    <location>
        <begin position="162"/>
        <end position="176"/>
    </location>
</feature>
<sequence length="207" mass="22200">MFASTAVRVGVVLLLLSNAVVLSIPVQETGTNIQDGQSTRKVTFVEPAGALPAREKKPRPRNPSPPPTTASTRSTDSELSDSETSKTSSSPEDIFTMDLKSNFPGSGEPSSAQPHGSKRQRYKPSSDSVLSPSRDRRQLPGWRIPTTNENVLDDDPANWYLSSSSDDGSHSQSPPGHIKMERLVKAKYGSPKNNGQLAPKTTSGTGI</sequence>
<feature type="chain" id="PRO_5020463153" evidence="2">
    <location>
        <begin position="24"/>
        <end position="207"/>
    </location>
</feature>
<protein>
    <submittedName>
        <fullName evidence="3">Uncharacterized protein</fullName>
    </submittedName>
</protein>
<reference evidence="3 4" key="1">
    <citation type="submission" date="2019-04" db="EMBL/GenBank/DDBJ databases">
        <title>Comparative genomics and transcriptomics to analyze fruiting body development in filamentous ascomycetes.</title>
        <authorList>
            <consortium name="DOE Joint Genome Institute"/>
            <person name="Lutkenhaus R."/>
            <person name="Traeger S."/>
            <person name="Breuer J."/>
            <person name="Kuo A."/>
            <person name="Lipzen A."/>
            <person name="Pangilinan J."/>
            <person name="Dilworth D."/>
            <person name="Sandor L."/>
            <person name="Poggeler S."/>
            <person name="Barry K."/>
            <person name="Grigoriev I.V."/>
            <person name="Nowrousian M."/>
        </authorList>
    </citation>
    <scope>NUCLEOTIDE SEQUENCE [LARGE SCALE GENOMIC DNA]</scope>
    <source>
        <strain evidence="3 4">CBS 389.68</strain>
    </source>
</reference>
<dbReference type="InParanoid" id="A0A4S2MJ15"/>
<feature type="signal peptide" evidence="2">
    <location>
        <begin position="1"/>
        <end position="23"/>
    </location>
</feature>